<organism evidence="1 2">
    <name type="scientific">Echinicola vietnamensis (strain DSM 17526 / LMG 23754 / KMM 6221)</name>
    <dbReference type="NCBI Taxonomy" id="926556"/>
    <lineage>
        <taxon>Bacteria</taxon>
        <taxon>Pseudomonadati</taxon>
        <taxon>Bacteroidota</taxon>
        <taxon>Cytophagia</taxon>
        <taxon>Cytophagales</taxon>
        <taxon>Cyclobacteriaceae</taxon>
        <taxon>Echinicola</taxon>
    </lineage>
</organism>
<dbReference type="KEGG" id="evi:Echvi_4067"/>
<dbReference type="STRING" id="926556.Echvi_4067"/>
<dbReference type="EMBL" id="CP003346">
    <property type="protein sequence ID" value="AGA80274.1"/>
    <property type="molecule type" value="Genomic_DNA"/>
</dbReference>
<keyword evidence="2" id="KW-1185">Reference proteome</keyword>
<dbReference type="RefSeq" id="WP_015267809.1">
    <property type="nucleotide sequence ID" value="NC_019904.1"/>
</dbReference>
<dbReference type="Proteomes" id="UP000010796">
    <property type="component" value="Chromosome"/>
</dbReference>
<accession>L0G219</accession>
<sequence>MKNLFIAVLGCTMVLGGCDLDEPDIDPQRYIYGQWELLNQEAYGRNGPTFSETYVFREGGDFEKNRISDESHALAKGVFSVEETSSSDDGALVKLEYLSGEQQLRNGCAEVPNVEWLVLSKDGSLNSKVEISCQAPFLLYEKIMP</sequence>
<reference evidence="2" key="1">
    <citation type="submission" date="2012-02" db="EMBL/GenBank/DDBJ databases">
        <title>The complete genome of Echinicola vietnamensis DSM 17526.</title>
        <authorList>
            <person name="Lucas S."/>
            <person name="Copeland A."/>
            <person name="Lapidus A."/>
            <person name="Glavina del Rio T."/>
            <person name="Dalin E."/>
            <person name="Tice H."/>
            <person name="Bruce D."/>
            <person name="Goodwin L."/>
            <person name="Pitluck S."/>
            <person name="Peters L."/>
            <person name="Ovchinnikova G."/>
            <person name="Teshima H."/>
            <person name="Kyrpides N."/>
            <person name="Mavromatis K."/>
            <person name="Ivanova N."/>
            <person name="Brettin T."/>
            <person name="Detter J.C."/>
            <person name="Han C."/>
            <person name="Larimer F."/>
            <person name="Land M."/>
            <person name="Hauser L."/>
            <person name="Markowitz V."/>
            <person name="Cheng J.-F."/>
            <person name="Hugenholtz P."/>
            <person name="Woyke T."/>
            <person name="Wu D."/>
            <person name="Brambilla E."/>
            <person name="Klenk H.-P."/>
            <person name="Eisen J.A."/>
        </authorList>
    </citation>
    <scope>NUCLEOTIDE SEQUENCE [LARGE SCALE GENOMIC DNA]</scope>
    <source>
        <strain evidence="2">DSM 17526 / LMG 23754 / KMM 6221</strain>
    </source>
</reference>
<evidence type="ECO:0008006" key="3">
    <source>
        <dbReference type="Google" id="ProtNLM"/>
    </source>
</evidence>
<name>L0G219_ECHVK</name>
<protein>
    <recommendedName>
        <fullName evidence="3">Lipocalin-like domain-containing protein</fullName>
    </recommendedName>
</protein>
<evidence type="ECO:0000313" key="1">
    <source>
        <dbReference type="EMBL" id="AGA80274.1"/>
    </source>
</evidence>
<proteinExistence type="predicted"/>
<dbReference type="AlphaFoldDB" id="L0G219"/>
<dbReference type="PROSITE" id="PS51257">
    <property type="entry name" value="PROKAR_LIPOPROTEIN"/>
    <property type="match status" value="1"/>
</dbReference>
<dbReference type="HOGENOM" id="CLU_1783806_0_0_10"/>
<dbReference type="OrthoDB" id="882993at2"/>
<gene>
    <name evidence="1" type="ordered locus">Echvi_4067</name>
</gene>
<evidence type="ECO:0000313" key="2">
    <source>
        <dbReference type="Proteomes" id="UP000010796"/>
    </source>
</evidence>